<dbReference type="SUPFAM" id="SSF48452">
    <property type="entry name" value="TPR-like"/>
    <property type="match status" value="1"/>
</dbReference>
<feature type="compositionally biased region" description="Polar residues" evidence="4">
    <location>
        <begin position="250"/>
        <end position="259"/>
    </location>
</feature>
<keyword evidence="6" id="KW-1185">Reference proteome</keyword>
<dbReference type="RefSeq" id="WP_229642045.1">
    <property type="nucleotide sequence ID" value="NZ_JADWDC010000060.1"/>
</dbReference>
<gene>
    <name evidence="5" type="ORF">I4641_18395</name>
</gene>
<feature type="repeat" description="TPR" evidence="3">
    <location>
        <begin position="460"/>
        <end position="493"/>
    </location>
</feature>
<evidence type="ECO:0000256" key="4">
    <source>
        <dbReference type="SAM" id="MobiDB-lite"/>
    </source>
</evidence>
<dbReference type="PANTHER" id="PTHR44943:SF4">
    <property type="entry name" value="TPR REPEAT-CONTAINING PROTEIN MJ0798"/>
    <property type="match status" value="1"/>
</dbReference>
<dbReference type="EMBL" id="JADWDC010000060">
    <property type="protein sequence ID" value="MCC0178941.1"/>
    <property type="molecule type" value="Genomic_DNA"/>
</dbReference>
<evidence type="ECO:0000256" key="3">
    <source>
        <dbReference type="PROSITE-ProRule" id="PRU00339"/>
    </source>
</evidence>
<feature type="region of interest" description="Disordered" evidence="4">
    <location>
        <begin position="1"/>
        <end position="30"/>
    </location>
</feature>
<sequence length="511" mass="57481">MSHTIGQVTENNQQSNASQDSPPLEDKTSESVSLLSDADYEFLFNQLLEGVSHGWHDRRIIKFFAQLGDRGKQEDWIAWLERLRTKIITLPIQSKRQLGTIMVRLGELTQSAAQVKEIGSASNRIGRELLFGNTEDVVWEYVGPDLILDSPSMNLETEETLSERLPQDFAELGSAAMKDGGTDLSSNVTSKEEPSLEESIDATETIAESPNDLSSETEPEDEFPFTELLEEVPDDDFIPKESTEKEIPDSNYSQSPSTYSEEEFEFELDEVKSEAMTEEFIQDSSPIKLETEELSPDPVAIDMDRVMNLIQQDEELAQKISQKLNVPLTKLDNPVAESPSDSSLTPPVDLDRSSIDLIEGWFNLGLKQVSGGEFDKAIASWEKALSINPNLSEAWHNRGSALGRLGKYEEAVESFQKALSIDPNNYQAWNDRAHALYQLENWLAAADSWRNAIKITPGNHLFWYNRGCALEQLENWAESIASYEKSLEIKPDFQPARSRYTNLVADNSRSN</sequence>
<feature type="region of interest" description="Disordered" evidence="4">
    <location>
        <begin position="239"/>
        <end position="259"/>
    </location>
</feature>
<evidence type="ECO:0000256" key="2">
    <source>
        <dbReference type="ARBA" id="ARBA00022803"/>
    </source>
</evidence>
<feature type="compositionally biased region" description="Polar residues" evidence="4">
    <location>
        <begin position="1"/>
        <end position="21"/>
    </location>
</feature>
<comment type="caution">
    <text evidence="5">The sequence shown here is derived from an EMBL/GenBank/DDBJ whole genome shotgun (WGS) entry which is preliminary data.</text>
</comment>
<feature type="repeat" description="TPR" evidence="3">
    <location>
        <begin position="392"/>
        <end position="425"/>
    </location>
</feature>
<evidence type="ECO:0000313" key="5">
    <source>
        <dbReference type="EMBL" id="MCC0178941.1"/>
    </source>
</evidence>
<accession>A0A964BU68</accession>
<organism evidence="5 6">
    <name type="scientific">Waterburya agarophytonicola KI4</name>
    <dbReference type="NCBI Taxonomy" id="2874699"/>
    <lineage>
        <taxon>Bacteria</taxon>
        <taxon>Bacillati</taxon>
        <taxon>Cyanobacteriota</taxon>
        <taxon>Cyanophyceae</taxon>
        <taxon>Pleurocapsales</taxon>
        <taxon>Hyellaceae</taxon>
        <taxon>Waterburya</taxon>
        <taxon>Waterburya agarophytonicola</taxon>
    </lineage>
</organism>
<dbReference type="Gene3D" id="1.25.40.10">
    <property type="entry name" value="Tetratricopeptide repeat domain"/>
    <property type="match status" value="1"/>
</dbReference>
<feature type="repeat" description="TPR" evidence="3">
    <location>
        <begin position="358"/>
        <end position="391"/>
    </location>
</feature>
<dbReference type="SMART" id="SM00028">
    <property type="entry name" value="TPR"/>
    <property type="match status" value="4"/>
</dbReference>
<evidence type="ECO:0000313" key="6">
    <source>
        <dbReference type="Proteomes" id="UP000729733"/>
    </source>
</evidence>
<name>A0A964BU68_9CYAN</name>
<keyword evidence="2 3" id="KW-0802">TPR repeat</keyword>
<dbReference type="Pfam" id="PF00515">
    <property type="entry name" value="TPR_1"/>
    <property type="match status" value="3"/>
</dbReference>
<dbReference type="PROSITE" id="PS50293">
    <property type="entry name" value="TPR_REGION"/>
    <property type="match status" value="2"/>
</dbReference>
<dbReference type="Proteomes" id="UP000729733">
    <property type="component" value="Unassembled WGS sequence"/>
</dbReference>
<protein>
    <submittedName>
        <fullName evidence="5">Tetratricopeptide repeat protein</fullName>
    </submittedName>
</protein>
<dbReference type="AlphaFoldDB" id="A0A964BU68"/>
<dbReference type="InterPro" id="IPR011990">
    <property type="entry name" value="TPR-like_helical_dom_sf"/>
</dbReference>
<proteinExistence type="predicted"/>
<evidence type="ECO:0000256" key="1">
    <source>
        <dbReference type="ARBA" id="ARBA00022737"/>
    </source>
</evidence>
<reference evidence="5" key="1">
    <citation type="journal article" date="2021" name="Antonie Van Leeuwenhoek">
        <title>Draft genome and description of Waterburya agarophytonicola gen. nov. sp. nov. (Pleurocapsales, Cyanobacteria): a seaweed symbiont.</title>
        <authorList>
            <person name="Bonthond G."/>
            <person name="Shalygin S."/>
            <person name="Bayer T."/>
            <person name="Weinberger F."/>
        </authorList>
    </citation>
    <scope>NUCLEOTIDE SEQUENCE</scope>
    <source>
        <strain evidence="5">KI4</strain>
    </source>
</reference>
<dbReference type="InterPro" id="IPR019734">
    <property type="entry name" value="TPR_rpt"/>
</dbReference>
<keyword evidence="1" id="KW-0677">Repeat</keyword>
<feature type="compositionally biased region" description="Basic and acidic residues" evidence="4">
    <location>
        <begin position="239"/>
        <end position="248"/>
    </location>
</feature>
<dbReference type="InterPro" id="IPR051685">
    <property type="entry name" value="Ycf3/AcsC/BcsC/TPR_MFPF"/>
</dbReference>
<dbReference type="PROSITE" id="PS50005">
    <property type="entry name" value="TPR"/>
    <property type="match status" value="3"/>
</dbReference>
<dbReference type="PANTHER" id="PTHR44943">
    <property type="entry name" value="CELLULOSE SYNTHASE OPERON PROTEIN C"/>
    <property type="match status" value="1"/>
</dbReference>
<feature type="region of interest" description="Disordered" evidence="4">
    <location>
        <begin position="176"/>
        <end position="220"/>
    </location>
</feature>